<keyword evidence="2" id="KW-1185">Reference proteome</keyword>
<reference evidence="1 2" key="1">
    <citation type="journal article" date="2023" name="Antonie Van Leeuwenhoek">
        <title>Flavobacterium potami sp. nov., a multi-metal resistance genes harbouring bacterium isolated from shallow river silt.</title>
        <authorList>
            <person name="Li S."/>
            <person name="Mao S."/>
            <person name="Mu W."/>
            <person name="Guo B."/>
            <person name="Li C."/>
            <person name="Zhu Q."/>
            <person name="Hou X."/>
            <person name="Zhao Y."/>
            <person name="Wei S."/>
            <person name="Liu H."/>
            <person name="Liu A."/>
        </authorList>
    </citation>
    <scope>NUCLEOTIDE SEQUENCE [LARGE SCALE GENOMIC DNA]</scope>
    <source>
        <strain evidence="1 2">17A</strain>
    </source>
</reference>
<dbReference type="EMBL" id="JAINUY010000011">
    <property type="protein sequence ID" value="MBZ4037774.1"/>
    <property type="molecule type" value="Genomic_DNA"/>
</dbReference>
<protein>
    <submittedName>
        <fullName evidence="1">Uncharacterized protein</fullName>
    </submittedName>
</protein>
<organism evidence="1 2">
    <name type="scientific">Flavobacterium potami</name>
    <dbReference type="NCBI Taxonomy" id="2872310"/>
    <lineage>
        <taxon>Bacteria</taxon>
        <taxon>Pseudomonadati</taxon>
        <taxon>Bacteroidota</taxon>
        <taxon>Flavobacteriia</taxon>
        <taxon>Flavobacteriales</taxon>
        <taxon>Flavobacteriaceae</taxon>
        <taxon>Flavobacterium</taxon>
    </lineage>
</organism>
<dbReference type="AlphaFoldDB" id="A0A9X1HGS1"/>
<dbReference type="Proteomes" id="UP001139366">
    <property type="component" value="Unassembled WGS sequence"/>
</dbReference>
<name>A0A9X1HGS1_9FLAO</name>
<gene>
    <name evidence="1" type="ORF">K6T82_23660</name>
</gene>
<sequence>MKKLFTLFFITQILLVEAQEKNLDKNSVQTIIGIIDKRDTNCLSEIKRAKMDFKNKEVLFNIIAEGYLDSNYNRHHPYLINLLKEKGINFSQSNHPEFSSFWSSDNENRYPLVTNCYCKASNELLNLKYGKNFIKNIERKADSLYVLSRIDTPFEYPFGVDDYCLIYPKAGDFLEQKIQIQKDFFSSFVFPKNFIQSNEKRDFRAKTKFTINRDNSTSNISVKIEFKNSKNEQFNNFLIDQITEFVKHANWQAAVSNGIKVNTNFEIIFHN</sequence>
<evidence type="ECO:0000313" key="2">
    <source>
        <dbReference type="Proteomes" id="UP001139366"/>
    </source>
</evidence>
<comment type="caution">
    <text evidence="1">The sequence shown here is derived from an EMBL/GenBank/DDBJ whole genome shotgun (WGS) entry which is preliminary data.</text>
</comment>
<proteinExistence type="predicted"/>
<evidence type="ECO:0000313" key="1">
    <source>
        <dbReference type="EMBL" id="MBZ4037774.1"/>
    </source>
</evidence>
<accession>A0A9X1HGS1</accession>